<evidence type="ECO:0000313" key="1">
    <source>
        <dbReference type="EMBL" id="ACN40368.1"/>
    </source>
</evidence>
<dbReference type="EMBL" id="BT070874">
    <property type="protein sequence ID" value="ACN40368.1"/>
    <property type="molecule type" value="mRNA"/>
</dbReference>
<protein>
    <submittedName>
        <fullName evidence="1">Uncharacterized protein</fullName>
    </submittedName>
</protein>
<sequence>MFSKIQCYPINVSFLLEWSSLDLFSLGTRKYTGHPNILKCSISGFTPVKASLRVMFLQNLVKTPVLNIYCVMHASAHKIIERF</sequence>
<dbReference type="AlphaFoldDB" id="C0PRC8"/>
<accession>C0PRC8</accession>
<organism evidence="1">
    <name type="scientific">Picea sitchensis</name>
    <name type="common">Sitka spruce</name>
    <name type="synonym">Pinus sitchensis</name>
    <dbReference type="NCBI Taxonomy" id="3332"/>
    <lineage>
        <taxon>Eukaryota</taxon>
        <taxon>Viridiplantae</taxon>
        <taxon>Streptophyta</taxon>
        <taxon>Embryophyta</taxon>
        <taxon>Tracheophyta</taxon>
        <taxon>Spermatophyta</taxon>
        <taxon>Pinopsida</taxon>
        <taxon>Pinidae</taxon>
        <taxon>Conifers I</taxon>
        <taxon>Pinales</taxon>
        <taxon>Pinaceae</taxon>
        <taxon>Picea</taxon>
    </lineage>
</organism>
<reference evidence="1" key="1">
    <citation type="submission" date="2009-02" db="EMBL/GenBank/DDBJ databases">
        <title>Full length sequence-verified cDNA sequences from Sitka spruce (Picea sitchensis).</title>
        <authorList>
            <person name="Reid K.E."/>
            <person name="Liao N."/>
            <person name="Ralph S."/>
            <person name="Kolosova N."/>
            <person name="Oddy C."/>
            <person name="Moore R."/>
            <person name="Mayo M."/>
            <person name="Wagner S."/>
            <person name="King J."/>
            <person name="Yanchuk A."/>
            <person name="Holt R."/>
            <person name="Jones S."/>
            <person name="Marra M."/>
            <person name="Ritland C.E."/>
            <person name="Ritland K."/>
            <person name="Bohlmann J."/>
        </authorList>
    </citation>
    <scope>NUCLEOTIDE SEQUENCE</scope>
    <source>
        <tissue evidence="1">Green portion of the leader tissue</tissue>
    </source>
</reference>
<name>C0PRC8_PICSI</name>
<proteinExistence type="evidence at transcript level"/>